<name>A0A0A9CXT2_ARUDO</name>
<dbReference type="AlphaFoldDB" id="A0A0A9CXT2"/>
<sequence>MLHLLTLSVARIALQISPGKLQLRLLVHLAQVLPSSTFDSNFRTFCAGLQRTRVTIQGKDIKVRILACIISF</sequence>
<accession>A0A0A9CXT2</accession>
<reference evidence="1" key="2">
    <citation type="journal article" date="2015" name="Data Brief">
        <title>Shoot transcriptome of the giant reed, Arundo donax.</title>
        <authorList>
            <person name="Barrero R.A."/>
            <person name="Guerrero F.D."/>
            <person name="Moolhuijzen P."/>
            <person name="Goolsby J.A."/>
            <person name="Tidwell J."/>
            <person name="Bellgard S.E."/>
            <person name="Bellgard M.I."/>
        </authorList>
    </citation>
    <scope>NUCLEOTIDE SEQUENCE</scope>
    <source>
        <tissue evidence="1">Shoot tissue taken approximately 20 cm above the soil surface</tissue>
    </source>
</reference>
<proteinExistence type="predicted"/>
<reference evidence="1" key="1">
    <citation type="submission" date="2014-09" db="EMBL/GenBank/DDBJ databases">
        <authorList>
            <person name="Magalhaes I.L.F."/>
            <person name="Oliveira U."/>
            <person name="Santos F.R."/>
            <person name="Vidigal T.H.D.A."/>
            <person name="Brescovit A.D."/>
            <person name="Santos A.J."/>
        </authorList>
    </citation>
    <scope>NUCLEOTIDE SEQUENCE</scope>
    <source>
        <tissue evidence="1">Shoot tissue taken approximately 20 cm above the soil surface</tissue>
    </source>
</reference>
<organism evidence="1">
    <name type="scientific">Arundo donax</name>
    <name type="common">Giant reed</name>
    <name type="synonym">Donax arundinaceus</name>
    <dbReference type="NCBI Taxonomy" id="35708"/>
    <lineage>
        <taxon>Eukaryota</taxon>
        <taxon>Viridiplantae</taxon>
        <taxon>Streptophyta</taxon>
        <taxon>Embryophyta</taxon>
        <taxon>Tracheophyta</taxon>
        <taxon>Spermatophyta</taxon>
        <taxon>Magnoliopsida</taxon>
        <taxon>Liliopsida</taxon>
        <taxon>Poales</taxon>
        <taxon>Poaceae</taxon>
        <taxon>PACMAD clade</taxon>
        <taxon>Arundinoideae</taxon>
        <taxon>Arundineae</taxon>
        <taxon>Arundo</taxon>
    </lineage>
</organism>
<evidence type="ECO:0000313" key="1">
    <source>
        <dbReference type="EMBL" id="JAD81109.1"/>
    </source>
</evidence>
<protein>
    <submittedName>
        <fullName evidence="1">Uncharacterized protein</fullName>
    </submittedName>
</protein>
<dbReference type="EMBL" id="GBRH01216786">
    <property type="protein sequence ID" value="JAD81109.1"/>
    <property type="molecule type" value="Transcribed_RNA"/>
</dbReference>